<reference evidence="3" key="1">
    <citation type="journal article" date="2019" name="Int. J. Syst. Evol. Microbiol.">
        <title>The Global Catalogue of Microorganisms (GCM) 10K type strain sequencing project: providing services to taxonomists for standard genome sequencing and annotation.</title>
        <authorList>
            <consortium name="The Broad Institute Genomics Platform"/>
            <consortium name="The Broad Institute Genome Sequencing Center for Infectious Disease"/>
            <person name="Wu L."/>
            <person name="Ma J."/>
        </authorList>
    </citation>
    <scope>NUCLEOTIDE SEQUENCE [LARGE SCALE GENOMIC DNA]</scope>
    <source>
        <strain evidence="3">NBRC 108565</strain>
    </source>
</reference>
<dbReference type="PANTHER" id="PTHR30136:SF24">
    <property type="entry name" value="HTH-TYPE TRANSCRIPTIONAL REPRESSOR ALLR"/>
    <property type="match status" value="1"/>
</dbReference>
<proteinExistence type="predicted"/>
<dbReference type="InterPro" id="IPR014757">
    <property type="entry name" value="Tscrpt_reg_IclR_C"/>
</dbReference>
<dbReference type="InterPro" id="IPR029016">
    <property type="entry name" value="GAF-like_dom_sf"/>
</dbReference>
<dbReference type="PROSITE" id="PS51078">
    <property type="entry name" value="ICLR_ED"/>
    <property type="match status" value="1"/>
</dbReference>
<dbReference type="InterPro" id="IPR050707">
    <property type="entry name" value="HTH_MetabolicPath_Reg"/>
</dbReference>
<gene>
    <name evidence="2" type="ORF">GCM10025865_12610</name>
</gene>
<protein>
    <recommendedName>
        <fullName evidence="1">IclR-ED domain-containing protein</fullName>
    </recommendedName>
</protein>
<dbReference type="Gene3D" id="3.30.450.40">
    <property type="match status" value="1"/>
</dbReference>
<evidence type="ECO:0000259" key="1">
    <source>
        <dbReference type="PROSITE" id="PS51078"/>
    </source>
</evidence>
<name>A0ABM8G1J5_9CELL</name>
<sequence length="136" mass="14743">MRSRIGGRALLHTAGVAKVIMAFAPESAQDAAIAECGFERYTPTTITSAADLAREWALIRNKGWAVDDREHEDWINCIAVPIFDARGDAVAGLSATAVRAITSLETLQTHLPTILETRDAISLELGWRPTPSTVRS</sequence>
<organism evidence="2 3">
    <name type="scientific">Paraoerskovia sediminicola</name>
    <dbReference type="NCBI Taxonomy" id="1138587"/>
    <lineage>
        <taxon>Bacteria</taxon>
        <taxon>Bacillati</taxon>
        <taxon>Actinomycetota</taxon>
        <taxon>Actinomycetes</taxon>
        <taxon>Micrococcales</taxon>
        <taxon>Cellulomonadaceae</taxon>
        <taxon>Paraoerskovia</taxon>
    </lineage>
</organism>
<dbReference type="EMBL" id="AP027729">
    <property type="protein sequence ID" value="BDZ41962.1"/>
    <property type="molecule type" value="Genomic_DNA"/>
</dbReference>
<dbReference type="PANTHER" id="PTHR30136">
    <property type="entry name" value="HELIX-TURN-HELIX TRANSCRIPTIONAL REGULATOR, ICLR FAMILY"/>
    <property type="match status" value="1"/>
</dbReference>
<accession>A0ABM8G1J5</accession>
<evidence type="ECO:0000313" key="3">
    <source>
        <dbReference type="Proteomes" id="UP001321475"/>
    </source>
</evidence>
<feature type="domain" description="IclR-ED" evidence="1">
    <location>
        <begin position="1"/>
        <end position="127"/>
    </location>
</feature>
<dbReference type="SUPFAM" id="SSF55781">
    <property type="entry name" value="GAF domain-like"/>
    <property type="match status" value="1"/>
</dbReference>
<evidence type="ECO:0000313" key="2">
    <source>
        <dbReference type="EMBL" id="BDZ41962.1"/>
    </source>
</evidence>
<dbReference type="Pfam" id="PF01614">
    <property type="entry name" value="IclR_C"/>
    <property type="match status" value="1"/>
</dbReference>
<dbReference type="Proteomes" id="UP001321475">
    <property type="component" value="Chromosome"/>
</dbReference>
<keyword evidence="3" id="KW-1185">Reference proteome</keyword>